<feature type="domain" description="FLYWCH-type" evidence="5">
    <location>
        <begin position="363"/>
        <end position="420"/>
    </location>
</feature>
<accession>A0ABN8B141</accession>
<evidence type="ECO:0000256" key="1">
    <source>
        <dbReference type="ARBA" id="ARBA00022723"/>
    </source>
</evidence>
<dbReference type="Gene3D" id="2.20.25.240">
    <property type="match status" value="2"/>
</dbReference>
<evidence type="ECO:0000259" key="5">
    <source>
        <dbReference type="Pfam" id="PF04500"/>
    </source>
</evidence>
<name>A0ABN8B141_CHISP</name>
<evidence type="ECO:0000313" key="6">
    <source>
        <dbReference type="EMBL" id="CAH0399057.1"/>
    </source>
</evidence>
<dbReference type="InterPro" id="IPR007588">
    <property type="entry name" value="Znf_FLYWCH"/>
</dbReference>
<evidence type="ECO:0000256" key="4">
    <source>
        <dbReference type="SAM" id="MobiDB-lite"/>
    </source>
</evidence>
<feature type="compositionally biased region" description="Basic residues" evidence="4">
    <location>
        <begin position="118"/>
        <end position="128"/>
    </location>
</feature>
<feature type="domain" description="FLYWCH-type" evidence="5">
    <location>
        <begin position="285"/>
        <end position="343"/>
    </location>
</feature>
<feature type="region of interest" description="Disordered" evidence="4">
    <location>
        <begin position="105"/>
        <end position="132"/>
    </location>
</feature>
<feature type="compositionally biased region" description="Basic and acidic residues" evidence="4">
    <location>
        <begin position="105"/>
        <end position="117"/>
    </location>
</feature>
<dbReference type="Pfam" id="PF04500">
    <property type="entry name" value="FLYWCH"/>
    <property type="match status" value="2"/>
</dbReference>
<evidence type="ECO:0000313" key="7">
    <source>
        <dbReference type="Proteomes" id="UP001153292"/>
    </source>
</evidence>
<proteinExistence type="predicted"/>
<keyword evidence="3" id="KW-0862">Zinc</keyword>
<dbReference type="EMBL" id="OU963906">
    <property type="protein sequence ID" value="CAH0399057.1"/>
    <property type="molecule type" value="Genomic_DNA"/>
</dbReference>
<keyword evidence="1" id="KW-0479">Metal-binding</keyword>
<evidence type="ECO:0000256" key="2">
    <source>
        <dbReference type="ARBA" id="ARBA00022771"/>
    </source>
</evidence>
<sequence length="445" mass="52892">MALTPAEKQRCYREKRKIYPEKEAKAKRKDLERYHARKRLVTDISAGESRNKFWRQDREHHSRKDSKVHTMTDLFHRALVSSDPVISAIRLKHRLVLTNTRKKLSDEGKKAKRREQGKLAMRKLREKIKKNPEALEEQRQKYREYYHRKKEKGFIRTIKDISTSEQRRLRQKWREASQKHRLVLANTSKKLSEEGKKAKRREQKKQFMRRLREKIKKNPEALEVQRQKDREYYQRKKEKGFIKTIKDISTKVLLKGVPEDAQFFAVISKDEDITHDSADEEEALFVESKRGTTILQYKGQRYRRAYSTKHGNRWLCSVNKGCGAFVCLNSDDEIIMTNETHSHPKPARLERVDDKQDDVAVVITSRKGKELLLFRQFTYRKQYFKHNKARWVCSNDKNCRGVIFTDSDNVVTSAFEEHCHPPPKYYLKADNVIGALREPLVFESD</sequence>
<protein>
    <recommendedName>
        <fullName evidence="5">FLYWCH-type domain-containing protein</fullName>
    </recommendedName>
</protein>
<organism evidence="6 7">
    <name type="scientific">Chilo suppressalis</name>
    <name type="common">Asiatic rice borer moth</name>
    <dbReference type="NCBI Taxonomy" id="168631"/>
    <lineage>
        <taxon>Eukaryota</taxon>
        <taxon>Metazoa</taxon>
        <taxon>Ecdysozoa</taxon>
        <taxon>Arthropoda</taxon>
        <taxon>Hexapoda</taxon>
        <taxon>Insecta</taxon>
        <taxon>Pterygota</taxon>
        <taxon>Neoptera</taxon>
        <taxon>Endopterygota</taxon>
        <taxon>Lepidoptera</taxon>
        <taxon>Glossata</taxon>
        <taxon>Ditrysia</taxon>
        <taxon>Pyraloidea</taxon>
        <taxon>Crambidae</taxon>
        <taxon>Crambinae</taxon>
        <taxon>Chilo</taxon>
    </lineage>
</organism>
<dbReference type="Proteomes" id="UP001153292">
    <property type="component" value="Chromosome 13"/>
</dbReference>
<gene>
    <name evidence="6" type="ORF">CHILSU_LOCUS2187</name>
</gene>
<keyword evidence="2" id="KW-0863">Zinc-finger</keyword>
<evidence type="ECO:0000256" key="3">
    <source>
        <dbReference type="ARBA" id="ARBA00022833"/>
    </source>
</evidence>
<reference evidence="6" key="1">
    <citation type="submission" date="2021-12" db="EMBL/GenBank/DDBJ databases">
        <authorList>
            <person name="King R."/>
        </authorList>
    </citation>
    <scope>NUCLEOTIDE SEQUENCE</scope>
</reference>
<keyword evidence="7" id="KW-1185">Reference proteome</keyword>